<accession>A0A7Z9CG28</accession>
<reference evidence="1 2" key="1">
    <citation type="submission" date="2018-11" db="EMBL/GenBank/DDBJ databases">
        <authorList>
            <consortium name="Pathogen Informatics"/>
        </authorList>
    </citation>
    <scope>NUCLEOTIDE SEQUENCE [LARGE SCALE GENOMIC DNA]</scope>
    <source>
        <strain evidence="1 2">NCTC12929</strain>
    </source>
</reference>
<comment type="caution">
    <text evidence="1">The sequence shown here is derived from an EMBL/GenBank/DDBJ whole genome shotgun (WGS) entry which is preliminary data.</text>
</comment>
<proteinExistence type="predicted"/>
<evidence type="ECO:0000313" key="1">
    <source>
        <dbReference type="EMBL" id="VDH04087.1"/>
    </source>
</evidence>
<name>A0A7Z9CG28_9FLAO</name>
<dbReference type="RefSeq" id="WP_125151210.1">
    <property type="nucleotide sequence ID" value="NZ_UYIV01000001.1"/>
</dbReference>
<protein>
    <submittedName>
        <fullName evidence="1">Uncharacterized protein</fullName>
    </submittedName>
</protein>
<evidence type="ECO:0000313" key="2">
    <source>
        <dbReference type="Proteomes" id="UP000270205"/>
    </source>
</evidence>
<dbReference type="AlphaFoldDB" id="A0A7Z9CG28"/>
<sequence length="137" mass="16171">MRGKNVKNAGRKKGSQNIIKQELKKELTKIVLDKFTKEVRNFPVMDYEKRMRLLIDTLPYVLPKANLTQEESHIQNLIYEKIYPEFKRLNFYLNVVPQEKKASILLSLLKKLHLSPVQQNEIAQTLTNKRVRAIRKP</sequence>
<dbReference type="EMBL" id="UYIV01000001">
    <property type="protein sequence ID" value="VDH04087.1"/>
    <property type="molecule type" value="Genomic_DNA"/>
</dbReference>
<gene>
    <name evidence="1" type="ORF">NCTC12929_01269</name>
</gene>
<dbReference type="Proteomes" id="UP000270205">
    <property type="component" value="Unassembled WGS sequence"/>
</dbReference>
<organism evidence="1 2">
    <name type="scientific">Bergeyella zoohelcum</name>
    <dbReference type="NCBI Taxonomy" id="1015"/>
    <lineage>
        <taxon>Bacteria</taxon>
        <taxon>Pseudomonadati</taxon>
        <taxon>Bacteroidota</taxon>
        <taxon>Flavobacteriia</taxon>
        <taxon>Flavobacteriales</taxon>
        <taxon>Weeksellaceae</taxon>
        <taxon>Bergeyella</taxon>
    </lineage>
</organism>